<protein>
    <submittedName>
        <fullName evidence="1">Uncharacterized protein</fullName>
    </submittedName>
</protein>
<comment type="caution">
    <text evidence="1">The sequence shown here is derived from an EMBL/GenBank/DDBJ whole genome shotgun (WGS) entry which is preliminary data.</text>
</comment>
<name>A0A645F055_9ZZZZ</name>
<gene>
    <name evidence="1" type="ORF">SDC9_154335</name>
</gene>
<organism evidence="1">
    <name type="scientific">bioreactor metagenome</name>
    <dbReference type="NCBI Taxonomy" id="1076179"/>
    <lineage>
        <taxon>unclassified sequences</taxon>
        <taxon>metagenomes</taxon>
        <taxon>ecological metagenomes</taxon>
    </lineage>
</organism>
<dbReference type="AlphaFoldDB" id="A0A645F055"/>
<accession>A0A645F055</accession>
<sequence>MLRLFQRPVRPGGGHLQRIASLDGVGLVQRVGKRPADRLAVLNGDAARLIQVNAQKPASGLPDIFHIPQGAARLPNNGSRQRRRRVGYLGHAFPPYSPNPKKLLFAFYPKERAGQAPLSSSSLHVLSYYTTAPNRAQAFFTPRNG</sequence>
<proteinExistence type="predicted"/>
<dbReference type="EMBL" id="VSSQ01053038">
    <property type="protein sequence ID" value="MPN07076.1"/>
    <property type="molecule type" value="Genomic_DNA"/>
</dbReference>
<reference evidence="1" key="1">
    <citation type="submission" date="2019-08" db="EMBL/GenBank/DDBJ databases">
        <authorList>
            <person name="Kucharzyk K."/>
            <person name="Murdoch R.W."/>
            <person name="Higgins S."/>
            <person name="Loffler F."/>
        </authorList>
    </citation>
    <scope>NUCLEOTIDE SEQUENCE</scope>
</reference>
<evidence type="ECO:0000313" key="1">
    <source>
        <dbReference type="EMBL" id="MPN07076.1"/>
    </source>
</evidence>